<evidence type="ECO:0000313" key="6">
    <source>
        <dbReference type="Proteomes" id="UP001157418"/>
    </source>
</evidence>
<evidence type="ECO:0000313" key="5">
    <source>
        <dbReference type="EMBL" id="CAH1442936.1"/>
    </source>
</evidence>
<accession>A0AAU9LLK6</accession>
<name>A0AAU9LLK6_9ASTR</name>
<comment type="caution">
    <text evidence="4">The sequence shown here is derived from an EMBL/GenBank/DDBJ whole genome shotgun (WGS) entry which is preliminary data.</text>
</comment>
<dbReference type="EMBL" id="CAKMRJ010005412">
    <property type="protein sequence ID" value="CAH1442936.1"/>
    <property type="molecule type" value="Genomic_DNA"/>
</dbReference>
<evidence type="ECO:0000313" key="2">
    <source>
        <dbReference type="EMBL" id="CAH1412532.1"/>
    </source>
</evidence>
<reference evidence="4 6" key="1">
    <citation type="submission" date="2022-01" db="EMBL/GenBank/DDBJ databases">
        <authorList>
            <person name="Xiong W."/>
            <person name="Schranz E."/>
        </authorList>
    </citation>
    <scope>NUCLEOTIDE SEQUENCE [LARGE SCALE GENOMIC DNA]</scope>
</reference>
<evidence type="ECO:0000313" key="3">
    <source>
        <dbReference type="EMBL" id="CAH1412533.1"/>
    </source>
</evidence>
<keyword evidence="6" id="KW-1185">Reference proteome</keyword>
<proteinExistence type="predicted"/>
<organism evidence="4 6">
    <name type="scientific">Lactuca virosa</name>
    <dbReference type="NCBI Taxonomy" id="75947"/>
    <lineage>
        <taxon>Eukaryota</taxon>
        <taxon>Viridiplantae</taxon>
        <taxon>Streptophyta</taxon>
        <taxon>Embryophyta</taxon>
        <taxon>Tracheophyta</taxon>
        <taxon>Spermatophyta</taxon>
        <taxon>Magnoliopsida</taxon>
        <taxon>eudicotyledons</taxon>
        <taxon>Gunneridae</taxon>
        <taxon>Pentapetalae</taxon>
        <taxon>asterids</taxon>
        <taxon>campanulids</taxon>
        <taxon>Asterales</taxon>
        <taxon>Asteraceae</taxon>
        <taxon>Cichorioideae</taxon>
        <taxon>Cichorieae</taxon>
        <taxon>Lactucinae</taxon>
        <taxon>Lactuca</taxon>
    </lineage>
</organism>
<evidence type="ECO:0000313" key="4">
    <source>
        <dbReference type="EMBL" id="CAH1412534.1"/>
    </source>
</evidence>
<feature type="compositionally biased region" description="Polar residues" evidence="1">
    <location>
        <begin position="1"/>
        <end position="14"/>
    </location>
</feature>
<gene>
    <name evidence="5" type="ORF">LVIROSA_LOCUS28890</name>
    <name evidence="2" type="ORF">LVIROSA_LOCUS543</name>
    <name evidence="3" type="ORF">LVIROSA_LOCUS544</name>
    <name evidence="4" type="ORF">LVIROSA_LOCUS545</name>
</gene>
<dbReference type="AlphaFoldDB" id="A0AAU9LLK6"/>
<evidence type="ECO:0000256" key="1">
    <source>
        <dbReference type="SAM" id="MobiDB-lite"/>
    </source>
</evidence>
<dbReference type="EMBL" id="CAKMRJ010000001">
    <property type="protein sequence ID" value="CAH1412534.1"/>
    <property type="molecule type" value="Genomic_DNA"/>
</dbReference>
<dbReference type="Proteomes" id="UP001157418">
    <property type="component" value="Unassembled WGS sequence"/>
</dbReference>
<feature type="region of interest" description="Disordered" evidence="1">
    <location>
        <begin position="1"/>
        <end position="23"/>
    </location>
</feature>
<dbReference type="EMBL" id="CAKMRJ010000001">
    <property type="protein sequence ID" value="CAH1412533.1"/>
    <property type="molecule type" value="Genomic_DNA"/>
</dbReference>
<sequence>MSSFQEAIMQSFSNDNKKQQQETVQEKLQQFKVEKQKKRQRALETWKWNEVVDLLSSEDQELDVKAVETTDTADSTALTTSTRPTKRPRVTIHKRNRFHQLHDEEDSENHVVMGEDDVVMDT</sequence>
<dbReference type="EMBL" id="CAKMRJ010000001">
    <property type="protein sequence ID" value="CAH1412532.1"/>
    <property type="molecule type" value="Genomic_DNA"/>
</dbReference>
<protein>
    <submittedName>
        <fullName evidence="4">Uncharacterized protein</fullName>
    </submittedName>
</protein>